<keyword evidence="2" id="KW-1185">Reference proteome</keyword>
<protein>
    <submittedName>
        <fullName evidence="1">Uncharacterized protein</fullName>
    </submittedName>
</protein>
<evidence type="ECO:0000313" key="1">
    <source>
        <dbReference type="EnsemblMetazoa" id="GMOY014125.P1277"/>
    </source>
</evidence>
<reference evidence="1" key="1">
    <citation type="submission" date="2025-05" db="UniProtKB">
        <authorList>
            <consortium name="EnsemblMetazoa"/>
        </authorList>
    </citation>
    <scope>IDENTIFICATION</scope>
    <source>
        <strain evidence="1">Yale</strain>
    </source>
</reference>
<sequence>MLEWRNIQFDGKGQMLSHNSLEQFKQDTQFGDAPIVLNKLSTPTFVNRNKQTTLPTQRENTQVQGLIKNL</sequence>
<dbReference type="Proteomes" id="UP000092444">
    <property type="component" value="Unassembled WGS sequence"/>
</dbReference>
<organism evidence="1 2">
    <name type="scientific">Glossina morsitans morsitans</name>
    <name type="common">Savannah tsetse fly</name>
    <dbReference type="NCBI Taxonomy" id="37546"/>
    <lineage>
        <taxon>Eukaryota</taxon>
        <taxon>Metazoa</taxon>
        <taxon>Ecdysozoa</taxon>
        <taxon>Arthropoda</taxon>
        <taxon>Hexapoda</taxon>
        <taxon>Insecta</taxon>
        <taxon>Pterygota</taxon>
        <taxon>Neoptera</taxon>
        <taxon>Endopterygota</taxon>
        <taxon>Diptera</taxon>
        <taxon>Brachycera</taxon>
        <taxon>Muscomorpha</taxon>
        <taxon>Hippoboscoidea</taxon>
        <taxon>Glossinidae</taxon>
        <taxon>Glossina</taxon>
    </lineage>
</organism>
<dbReference type="EMBL" id="CCAG010007782">
    <property type="status" value="NOT_ANNOTATED_CDS"/>
    <property type="molecule type" value="Genomic_DNA"/>
</dbReference>
<name>A0ABK9NG21_GLOMM</name>
<dbReference type="EnsemblMetazoa" id="GMOY014125.R1277">
    <property type="protein sequence ID" value="GMOY014125.P1277"/>
    <property type="gene ID" value="GMOY014125"/>
</dbReference>
<accession>A0ABK9NG21</accession>
<evidence type="ECO:0000313" key="2">
    <source>
        <dbReference type="Proteomes" id="UP000092444"/>
    </source>
</evidence>
<proteinExistence type="predicted"/>